<dbReference type="SUPFAM" id="SSF51735">
    <property type="entry name" value="NAD(P)-binding Rossmann-fold domains"/>
    <property type="match status" value="1"/>
</dbReference>
<evidence type="ECO:0000313" key="2">
    <source>
        <dbReference type="EMBL" id="CAK5284522.1"/>
    </source>
</evidence>
<dbReference type="PRINTS" id="PR00081">
    <property type="entry name" value="GDHRDH"/>
</dbReference>
<name>A0AAD2I1J4_9AGAR</name>
<dbReference type="PANTHER" id="PTHR47534">
    <property type="entry name" value="YALI0E05731P"/>
    <property type="match status" value="1"/>
</dbReference>
<dbReference type="EMBL" id="CAVNYO010000480">
    <property type="protein sequence ID" value="CAK5284522.1"/>
    <property type="molecule type" value="Genomic_DNA"/>
</dbReference>
<dbReference type="GO" id="GO:0016491">
    <property type="term" value="F:oxidoreductase activity"/>
    <property type="evidence" value="ECO:0007669"/>
    <property type="project" value="UniProtKB-KW"/>
</dbReference>
<evidence type="ECO:0008006" key="4">
    <source>
        <dbReference type="Google" id="ProtNLM"/>
    </source>
</evidence>
<evidence type="ECO:0000256" key="1">
    <source>
        <dbReference type="ARBA" id="ARBA00023002"/>
    </source>
</evidence>
<comment type="caution">
    <text evidence="2">The sequence shown here is derived from an EMBL/GenBank/DDBJ whole genome shotgun (WGS) entry which is preliminary data.</text>
</comment>
<keyword evidence="1" id="KW-0560">Oxidoreductase</keyword>
<dbReference type="Proteomes" id="UP001295794">
    <property type="component" value="Unassembled WGS sequence"/>
</dbReference>
<dbReference type="AlphaFoldDB" id="A0AAD2I1J4"/>
<accession>A0AAD2I1J4</accession>
<keyword evidence="3" id="KW-1185">Reference proteome</keyword>
<dbReference type="Gene3D" id="3.40.50.720">
    <property type="entry name" value="NAD(P)-binding Rossmann-like Domain"/>
    <property type="match status" value="1"/>
</dbReference>
<dbReference type="InterPro" id="IPR052228">
    <property type="entry name" value="Sec_Metab_Biosynth_Oxidored"/>
</dbReference>
<organism evidence="2 3">
    <name type="scientific">Mycena citricolor</name>
    <dbReference type="NCBI Taxonomy" id="2018698"/>
    <lineage>
        <taxon>Eukaryota</taxon>
        <taxon>Fungi</taxon>
        <taxon>Dikarya</taxon>
        <taxon>Basidiomycota</taxon>
        <taxon>Agaricomycotina</taxon>
        <taxon>Agaricomycetes</taxon>
        <taxon>Agaricomycetidae</taxon>
        <taxon>Agaricales</taxon>
        <taxon>Marasmiineae</taxon>
        <taxon>Mycenaceae</taxon>
        <taxon>Mycena</taxon>
    </lineage>
</organism>
<protein>
    <recommendedName>
        <fullName evidence="4">NAD(P)-binding protein</fullName>
    </recommendedName>
</protein>
<evidence type="ECO:0000313" key="3">
    <source>
        <dbReference type="Proteomes" id="UP001295794"/>
    </source>
</evidence>
<dbReference type="PANTHER" id="PTHR47534:SF3">
    <property type="entry name" value="ALCOHOL DEHYDROGENASE-LIKE C-TERMINAL DOMAIN-CONTAINING PROTEIN"/>
    <property type="match status" value="1"/>
</dbReference>
<gene>
    <name evidence="2" type="ORF">MYCIT1_LOCUS37817</name>
</gene>
<dbReference type="InterPro" id="IPR002347">
    <property type="entry name" value="SDR_fam"/>
</dbReference>
<dbReference type="Pfam" id="PF00106">
    <property type="entry name" value="adh_short"/>
    <property type="match status" value="1"/>
</dbReference>
<sequence>MALAQVLKSNSSWAPRAKRPVALFLGGTSGIGQAMARRLADYTANSLGGGSAHIIILGRNRAAAERTTSSFPREPEGRYTSHEFIECDATLMRDVRRVTGVLLARRPPAAQNTTEKINYLVLSPGFFSIVAGRDETAEGIDRKLALLYYARWKFIYDLLPLLQNAANDGEEASVYSVLGAGTGSEVDVDDLGLKKHYSAIKAATVSASYTDLAMEKLAADNPDISFNHAFPGLVRTPMMMPKHPLLKPFSPLIKLAAQPFTVSAETCAEYQLSGLFSSTPGFTRRGSKGQDIGYSVGDPAVVQKLWEHTLSAVGA</sequence>
<proteinExistence type="predicted"/>
<dbReference type="InterPro" id="IPR036291">
    <property type="entry name" value="NAD(P)-bd_dom_sf"/>
</dbReference>
<reference evidence="2" key="1">
    <citation type="submission" date="2023-11" db="EMBL/GenBank/DDBJ databases">
        <authorList>
            <person name="De Vega J J."/>
            <person name="De Vega J J."/>
        </authorList>
    </citation>
    <scope>NUCLEOTIDE SEQUENCE</scope>
</reference>